<evidence type="ECO:0000256" key="5">
    <source>
        <dbReference type="ARBA" id="ARBA00022795"/>
    </source>
</evidence>
<dbReference type="GO" id="GO:0044781">
    <property type="term" value="P:bacterial-type flagellum organization"/>
    <property type="evidence" value="ECO:0007669"/>
    <property type="project" value="UniProtKB-KW"/>
</dbReference>
<reference evidence="9 10" key="1">
    <citation type="submission" date="2018-09" db="EMBL/GenBank/DDBJ databases">
        <title>Genome comparison of Alicycliphilus sp. BQ1, a polyurethanolytic bacterium, with its closest phylogenetic relatives Alicycliphilus denitrificans BC and K601, unable to attack polyurethane.</title>
        <authorList>
            <person name="Loza-Tavera H."/>
            <person name="Lozano L."/>
            <person name="Cevallos M."/>
            <person name="Maya-Lucas O."/>
            <person name="Garcia-Mena J."/>
            <person name="Hernandez J."/>
        </authorList>
    </citation>
    <scope>NUCLEOTIDE SEQUENCE [LARGE SCALE GENOMIC DNA]</scope>
    <source>
        <strain evidence="9 10">BQ1</strain>
    </source>
</reference>
<proteinExistence type="inferred from homology"/>
<keyword evidence="4" id="KW-0813">Transport</keyword>
<dbReference type="Pfam" id="PF02108">
    <property type="entry name" value="FliH"/>
    <property type="match status" value="1"/>
</dbReference>
<dbReference type="PANTHER" id="PTHR34982">
    <property type="entry name" value="YOP PROTEINS TRANSLOCATION PROTEIN L"/>
    <property type="match status" value="1"/>
</dbReference>
<evidence type="ECO:0000259" key="8">
    <source>
        <dbReference type="Pfam" id="PF02108"/>
    </source>
</evidence>
<comment type="caution">
    <text evidence="9">The sequence shown here is derived from an EMBL/GenBank/DDBJ whole genome shotgun (WGS) entry which is preliminary data.</text>
</comment>
<dbReference type="InterPro" id="IPR018035">
    <property type="entry name" value="Flagellar_FliH/T3SS_HrpE"/>
</dbReference>
<comment type="function">
    <text evidence="1">Needed for flagellar regrowth and assembly.</text>
</comment>
<dbReference type="GO" id="GO:0005829">
    <property type="term" value="C:cytosol"/>
    <property type="evidence" value="ECO:0007669"/>
    <property type="project" value="TreeGrafter"/>
</dbReference>
<comment type="similarity">
    <text evidence="2">Belongs to the FliH family.</text>
</comment>
<evidence type="ECO:0000256" key="1">
    <source>
        <dbReference type="ARBA" id="ARBA00003041"/>
    </source>
</evidence>
<organism evidence="9 10">
    <name type="scientific">Alicycliphilus denitrificans</name>
    <dbReference type="NCBI Taxonomy" id="179636"/>
    <lineage>
        <taxon>Bacteria</taxon>
        <taxon>Pseudomonadati</taxon>
        <taxon>Pseudomonadota</taxon>
        <taxon>Betaproteobacteria</taxon>
        <taxon>Burkholderiales</taxon>
        <taxon>Comamonadaceae</taxon>
        <taxon>Alicycliphilus</taxon>
    </lineage>
</organism>
<keyword evidence="9" id="KW-0969">Cilium</keyword>
<dbReference type="Proteomes" id="UP000216225">
    <property type="component" value="Unassembled WGS sequence"/>
</dbReference>
<name>A0A3R7FG35_9BURK</name>
<keyword evidence="9" id="KW-0282">Flagellum</keyword>
<evidence type="ECO:0000256" key="6">
    <source>
        <dbReference type="ARBA" id="ARBA00022927"/>
    </source>
</evidence>
<evidence type="ECO:0000256" key="2">
    <source>
        <dbReference type="ARBA" id="ARBA00006602"/>
    </source>
</evidence>
<protein>
    <recommendedName>
        <fullName evidence="3">Flagellar assembly protein FliH</fullName>
    </recommendedName>
</protein>
<keyword evidence="7" id="KW-1006">Bacterial flagellum protein export</keyword>
<keyword evidence="9" id="KW-0966">Cell projection</keyword>
<dbReference type="RefSeq" id="WP_094438871.1">
    <property type="nucleotide sequence ID" value="NZ_NKDB02000002.1"/>
</dbReference>
<evidence type="ECO:0000313" key="10">
    <source>
        <dbReference type="Proteomes" id="UP000216225"/>
    </source>
</evidence>
<evidence type="ECO:0000313" key="9">
    <source>
        <dbReference type="EMBL" id="RKJ97381.1"/>
    </source>
</evidence>
<evidence type="ECO:0000256" key="7">
    <source>
        <dbReference type="ARBA" id="ARBA00023225"/>
    </source>
</evidence>
<accession>A0A3R7FG35</accession>
<gene>
    <name evidence="9" type="ORF">CE154_015550</name>
</gene>
<dbReference type="GO" id="GO:0015031">
    <property type="term" value="P:protein transport"/>
    <property type="evidence" value="ECO:0007669"/>
    <property type="project" value="UniProtKB-KW"/>
</dbReference>
<dbReference type="PANTHER" id="PTHR34982:SF1">
    <property type="entry name" value="FLAGELLAR ASSEMBLY PROTEIN FLIH"/>
    <property type="match status" value="1"/>
</dbReference>
<sequence length="241" mass="26474">MTRANRHYARFIPREEVGDVRHWDFGDVHGADALRPLVEQVDVHEPEPLPAMDDAQHQALVQQAHDEGHARGLAEGREQARLEWQQRMDEYVAGQGREAAARLARLAQAMEDSLAGMQQAMAREVLQLACDIARQVVRQEVGANPQAMLPVVREALAMLVGEGRAAAVRLNPADWAALQQPLREEFGAGGIQWLADAAVEPGDCLVESAGMVVDGTLDKRWRRAIAALGLTGGWREETDAD</sequence>
<keyword evidence="6" id="KW-0653">Protein transport</keyword>
<evidence type="ECO:0000256" key="3">
    <source>
        <dbReference type="ARBA" id="ARBA00016507"/>
    </source>
</evidence>
<keyword evidence="5" id="KW-1005">Bacterial flagellum biogenesis</keyword>
<dbReference type="EMBL" id="NKDB02000002">
    <property type="protein sequence ID" value="RKJ97381.1"/>
    <property type="molecule type" value="Genomic_DNA"/>
</dbReference>
<dbReference type="AlphaFoldDB" id="A0A3R7FG35"/>
<evidence type="ECO:0000256" key="4">
    <source>
        <dbReference type="ARBA" id="ARBA00022448"/>
    </source>
</evidence>
<feature type="domain" description="Flagellar assembly protein FliH/Type III secretion system HrpE" evidence="8">
    <location>
        <begin position="98"/>
        <end position="223"/>
    </location>
</feature>
<dbReference type="InterPro" id="IPR051472">
    <property type="entry name" value="T3SS_Stator/FliH"/>
</dbReference>